<evidence type="ECO:0008006" key="9">
    <source>
        <dbReference type="Google" id="ProtNLM"/>
    </source>
</evidence>
<keyword evidence="3 6" id="KW-1133">Transmembrane helix</keyword>
<dbReference type="GO" id="GO:0016020">
    <property type="term" value="C:membrane"/>
    <property type="evidence" value="ECO:0007669"/>
    <property type="project" value="UniProtKB-SubCell"/>
</dbReference>
<dbReference type="OrthoDB" id="5215637at2759"/>
<dbReference type="RefSeq" id="XP_040735096.1">
    <property type="nucleotide sequence ID" value="XM_040879195.1"/>
</dbReference>
<keyword evidence="2 6" id="KW-0812">Transmembrane</keyword>
<organism evidence="7 8">
    <name type="scientific">Talaromyces amestolkiae</name>
    <dbReference type="NCBI Taxonomy" id="1196081"/>
    <lineage>
        <taxon>Eukaryota</taxon>
        <taxon>Fungi</taxon>
        <taxon>Dikarya</taxon>
        <taxon>Ascomycota</taxon>
        <taxon>Pezizomycotina</taxon>
        <taxon>Eurotiomycetes</taxon>
        <taxon>Eurotiomycetidae</taxon>
        <taxon>Eurotiales</taxon>
        <taxon>Trichocomaceae</taxon>
        <taxon>Talaromyces</taxon>
        <taxon>Talaromyces sect. Talaromyces</taxon>
    </lineage>
</organism>
<evidence type="ECO:0000256" key="5">
    <source>
        <dbReference type="SAM" id="MobiDB-lite"/>
    </source>
</evidence>
<evidence type="ECO:0000256" key="1">
    <source>
        <dbReference type="ARBA" id="ARBA00004167"/>
    </source>
</evidence>
<gene>
    <name evidence="7" type="ORF">BHQ10_006592</name>
</gene>
<dbReference type="GeneID" id="63795808"/>
<dbReference type="STRING" id="1196081.A0A364L441"/>
<feature type="region of interest" description="Disordered" evidence="5">
    <location>
        <begin position="234"/>
        <end position="256"/>
    </location>
</feature>
<dbReference type="Proteomes" id="UP000249363">
    <property type="component" value="Unassembled WGS sequence"/>
</dbReference>
<evidence type="ECO:0000313" key="8">
    <source>
        <dbReference type="Proteomes" id="UP000249363"/>
    </source>
</evidence>
<keyword evidence="8" id="KW-1185">Reference proteome</keyword>
<evidence type="ECO:0000256" key="4">
    <source>
        <dbReference type="ARBA" id="ARBA00023136"/>
    </source>
</evidence>
<evidence type="ECO:0000313" key="7">
    <source>
        <dbReference type="EMBL" id="RAO70580.1"/>
    </source>
</evidence>
<dbReference type="AlphaFoldDB" id="A0A364L441"/>
<accession>A0A364L441</accession>
<evidence type="ECO:0000256" key="2">
    <source>
        <dbReference type="ARBA" id="ARBA00022692"/>
    </source>
</evidence>
<proteinExistence type="predicted"/>
<evidence type="ECO:0000256" key="6">
    <source>
        <dbReference type="SAM" id="Phobius"/>
    </source>
</evidence>
<dbReference type="GO" id="GO:0071944">
    <property type="term" value="C:cell periphery"/>
    <property type="evidence" value="ECO:0007669"/>
    <property type="project" value="UniProtKB-ARBA"/>
</dbReference>
<sequence length="303" mass="31205">MCCGTNRSNPSGGSRDNGFTADTCLENGLCQNVWQTRDDNGTTVENVGYFRDQCTSTDWENGGCLNICTAETNPNDGGNSNTVTQVTPCNGLANATTWCCGNSTDCCGSTSAITIAQKLAQPTSSSASSSSSTTTSFRTSALTTTTTEPSPAATTSSIHSSTSSPSASASSGLSTSAKVGVGISIAVAATAALAALVFFIFIRRRNRNSADQQPLSNTKLGGSISGSEDWAAATAYSAKQPPPSPQELNPSGGVHEMASNEENMRYELAGVSSPALSPGGEGVMHIGGDQISWERDIPRVRSK</sequence>
<reference evidence="7 8" key="1">
    <citation type="journal article" date="2017" name="Biotechnol. Biofuels">
        <title>Differential beta-glucosidase expression as a function of carbon source availability in Talaromyces amestolkiae: a genomic and proteomic approach.</title>
        <authorList>
            <person name="de Eugenio L.I."/>
            <person name="Mendez-Liter J.A."/>
            <person name="Nieto-Dominguez M."/>
            <person name="Alonso L."/>
            <person name="Gil-Munoz J."/>
            <person name="Barriuso J."/>
            <person name="Prieto A."/>
            <person name="Martinez M.J."/>
        </authorList>
    </citation>
    <scope>NUCLEOTIDE SEQUENCE [LARGE SCALE GENOMIC DNA]</scope>
    <source>
        <strain evidence="7 8">CIB</strain>
    </source>
</reference>
<keyword evidence="4 6" id="KW-0472">Membrane</keyword>
<protein>
    <recommendedName>
        <fullName evidence="9">Mid2 domain-containing protein</fullName>
    </recommendedName>
</protein>
<feature type="transmembrane region" description="Helical" evidence="6">
    <location>
        <begin position="179"/>
        <end position="202"/>
    </location>
</feature>
<dbReference type="EMBL" id="MIKG01000012">
    <property type="protein sequence ID" value="RAO70580.1"/>
    <property type="molecule type" value="Genomic_DNA"/>
</dbReference>
<feature type="region of interest" description="Disordered" evidence="5">
    <location>
        <begin position="123"/>
        <end position="171"/>
    </location>
</feature>
<comment type="subcellular location">
    <subcellularLocation>
        <location evidence="1">Membrane</location>
        <topology evidence="1">Single-pass membrane protein</topology>
    </subcellularLocation>
</comment>
<dbReference type="PANTHER" id="PTHR15549">
    <property type="entry name" value="PAIRED IMMUNOGLOBULIN-LIKE TYPE 2 RECEPTOR"/>
    <property type="match status" value="1"/>
</dbReference>
<dbReference type="InterPro" id="IPR051694">
    <property type="entry name" value="Immunoregulatory_rcpt-like"/>
</dbReference>
<comment type="caution">
    <text evidence="7">The sequence shown here is derived from an EMBL/GenBank/DDBJ whole genome shotgun (WGS) entry which is preliminary data.</text>
</comment>
<dbReference type="PANTHER" id="PTHR15549:SF33">
    <property type="entry name" value="MEMBRANE PROTEIN WSC4, PUTATIVE (AFU_ORTHOLOGUE AFUA_5G09020)-RELATED"/>
    <property type="match status" value="1"/>
</dbReference>
<evidence type="ECO:0000256" key="3">
    <source>
        <dbReference type="ARBA" id="ARBA00022989"/>
    </source>
</evidence>
<name>A0A364L441_TALAM</name>